<dbReference type="Pfam" id="PF04321">
    <property type="entry name" value="RmlD_sub_bind"/>
    <property type="match status" value="1"/>
</dbReference>
<dbReference type="GO" id="GO:0005829">
    <property type="term" value="C:cytosol"/>
    <property type="evidence" value="ECO:0007669"/>
    <property type="project" value="TreeGrafter"/>
</dbReference>
<dbReference type="NCBIfam" id="TIGR01214">
    <property type="entry name" value="rmlD"/>
    <property type="match status" value="1"/>
</dbReference>
<evidence type="ECO:0000259" key="1">
    <source>
        <dbReference type="Pfam" id="PF04321"/>
    </source>
</evidence>
<dbReference type="Gene3D" id="3.90.25.10">
    <property type="entry name" value="UDP-galactose 4-epimerase, domain 1"/>
    <property type="match status" value="1"/>
</dbReference>
<dbReference type="InterPro" id="IPR005913">
    <property type="entry name" value="dTDP_dehydrorham_reduct"/>
</dbReference>
<feature type="domain" description="RmlD-like substrate binding" evidence="1">
    <location>
        <begin position="1"/>
        <end position="266"/>
    </location>
</feature>
<sequence>MLGQAVAVAAAAAGDELIETDRAALDITDSAACERVIADVKPDALINCAAWTDVDGAEANEAAAFAVNEVGARNLAEACAAHGVRMIQPSTDYVFDGSETGPYVESSPVNPQSAYGRSKLAGELAVAAAGGDHAIVRTSWLFGPGGRNFVDTMLALASERPTIDVVRDQIGSPTWAGHLAPALVVLSKSNSEGVFHAAGGGSCSWFDLATAAFEATASPCEARPVTSDAFPRAAQRPANSSLASERGDDAIVLPDWREGLAGYLEAVGAIDAAAGAAGGAQ</sequence>
<dbReference type="Gene3D" id="3.40.50.720">
    <property type="entry name" value="NAD(P)-binding Rossmann-like Domain"/>
    <property type="match status" value="1"/>
</dbReference>
<protein>
    <submittedName>
        <fullName evidence="2">Unannotated protein</fullName>
    </submittedName>
</protein>
<dbReference type="PANTHER" id="PTHR10491:SF4">
    <property type="entry name" value="METHIONINE ADENOSYLTRANSFERASE 2 SUBUNIT BETA"/>
    <property type="match status" value="1"/>
</dbReference>
<accession>A0A6J5ZX23</accession>
<proteinExistence type="predicted"/>
<dbReference type="CDD" id="cd05254">
    <property type="entry name" value="dTDP_HR_like_SDR_e"/>
    <property type="match status" value="1"/>
</dbReference>
<gene>
    <name evidence="2" type="ORF">UFOPK3547_01610</name>
</gene>
<name>A0A6J5ZX23_9ZZZZ</name>
<evidence type="ECO:0000313" key="2">
    <source>
        <dbReference type="EMBL" id="CAB4347204.1"/>
    </source>
</evidence>
<dbReference type="InterPro" id="IPR036291">
    <property type="entry name" value="NAD(P)-bd_dom_sf"/>
</dbReference>
<dbReference type="GO" id="GO:0019305">
    <property type="term" value="P:dTDP-rhamnose biosynthetic process"/>
    <property type="evidence" value="ECO:0007669"/>
    <property type="project" value="TreeGrafter"/>
</dbReference>
<dbReference type="InterPro" id="IPR029903">
    <property type="entry name" value="RmlD-like-bd"/>
</dbReference>
<dbReference type="GO" id="GO:0008831">
    <property type="term" value="F:dTDP-4-dehydrorhamnose reductase activity"/>
    <property type="evidence" value="ECO:0007669"/>
    <property type="project" value="TreeGrafter"/>
</dbReference>
<dbReference type="AlphaFoldDB" id="A0A6J5ZX23"/>
<organism evidence="2">
    <name type="scientific">freshwater metagenome</name>
    <dbReference type="NCBI Taxonomy" id="449393"/>
    <lineage>
        <taxon>unclassified sequences</taxon>
        <taxon>metagenomes</taxon>
        <taxon>ecological metagenomes</taxon>
    </lineage>
</organism>
<dbReference type="SUPFAM" id="SSF51735">
    <property type="entry name" value="NAD(P)-binding Rossmann-fold domains"/>
    <property type="match status" value="1"/>
</dbReference>
<dbReference type="PANTHER" id="PTHR10491">
    <property type="entry name" value="DTDP-4-DEHYDRORHAMNOSE REDUCTASE"/>
    <property type="match status" value="1"/>
</dbReference>
<dbReference type="EMBL" id="CAESAN010000183">
    <property type="protein sequence ID" value="CAB4347204.1"/>
    <property type="molecule type" value="Genomic_DNA"/>
</dbReference>
<reference evidence="2" key="1">
    <citation type="submission" date="2020-05" db="EMBL/GenBank/DDBJ databases">
        <authorList>
            <person name="Chiriac C."/>
            <person name="Salcher M."/>
            <person name="Ghai R."/>
            <person name="Kavagutti S V."/>
        </authorList>
    </citation>
    <scope>NUCLEOTIDE SEQUENCE</scope>
</reference>